<dbReference type="InterPro" id="IPR025944">
    <property type="entry name" value="Sigma_54_int_dom_CS"/>
</dbReference>
<dbReference type="GO" id="GO:0005524">
    <property type="term" value="F:ATP binding"/>
    <property type="evidence" value="ECO:0007669"/>
    <property type="project" value="UniProtKB-KW"/>
</dbReference>
<dbReference type="Pfam" id="PF00158">
    <property type="entry name" value="Sigma54_activat"/>
    <property type="match status" value="1"/>
</dbReference>
<dbReference type="SMART" id="SM00382">
    <property type="entry name" value="AAA"/>
    <property type="match status" value="1"/>
</dbReference>
<evidence type="ECO:0000256" key="4">
    <source>
        <dbReference type="ARBA" id="ARBA00023125"/>
    </source>
</evidence>
<feature type="domain" description="Response regulatory" evidence="8">
    <location>
        <begin position="6"/>
        <end position="120"/>
    </location>
</feature>
<dbReference type="InterPro" id="IPR058031">
    <property type="entry name" value="AAA_lid_NorR"/>
</dbReference>
<evidence type="ECO:0008006" key="11">
    <source>
        <dbReference type="Google" id="ProtNLM"/>
    </source>
</evidence>
<dbReference type="InterPro" id="IPR027417">
    <property type="entry name" value="P-loop_NTPase"/>
</dbReference>
<dbReference type="PROSITE" id="PS50110">
    <property type="entry name" value="RESPONSE_REGULATORY"/>
    <property type="match status" value="1"/>
</dbReference>
<dbReference type="Gene3D" id="3.40.50.2300">
    <property type="match status" value="1"/>
</dbReference>
<dbReference type="SUPFAM" id="SSF46689">
    <property type="entry name" value="Homeodomain-like"/>
    <property type="match status" value="1"/>
</dbReference>
<dbReference type="GO" id="GO:0000160">
    <property type="term" value="P:phosphorelay signal transduction system"/>
    <property type="evidence" value="ECO:0007669"/>
    <property type="project" value="InterPro"/>
</dbReference>
<evidence type="ECO:0000313" key="10">
    <source>
        <dbReference type="Proteomes" id="UP000233256"/>
    </source>
</evidence>
<dbReference type="PANTHER" id="PTHR32071:SF57">
    <property type="entry name" value="C4-DICARBOXYLATE TRANSPORT TRANSCRIPTIONAL REGULATORY PROTEIN DCTD"/>
    <property type="match status" value="1"/>
</dbReference>
<proteinExistence type="predicted"/>
<comment type="caution">
    <text evidence="9">The sequence shown here is derived from an EMBL/GenBank/DDBJ whole genome shotgun (WGS) entry which is preliminary data.</text>
</comment>
<accession>A0A2N1PKF7</accession>
<dbReference type="CDD" id="cd00009">
    <property type="entry name" value="AAA"/>
    <property type="match status" value="1"/>
</dbReference>
<organism evidence="9 10">
    <name type="scientific">Candidatus Wallbacteria bacterium HGW-Wallbacteria-1</name>
    <dbReference type="NCBI Taxonomy" id="2013854"/>
    <lineage>
        <taxon>Bacteria</taxon>
        <taxon>Candidatus Walliibacteriota</taxon>
    </lineage>
</organism>
<keyword evidence="6" id="KW-0597">Phosphoprotein</keyword>
<dbReference type="PROSITE" id="PS00676">
    <property type="entry name" value="SIGMA54_INTERACT_2"/>
    <property type="match status" value="1"/>
</dbReference>
<dbReference type="Pfam" id="PF25601">
    <property type="entry name" value="AAA_lid_14"/>
    <property type="match status" value="1"/>
</dbReference>
<keyword evidence="2" id="KW-0067">ATP-binding</keyword>
<keyword evidence="3" id="KW-0805">Transcription regulation</keyword>
<dbReference type="InterPro" id="IPR003593">
    <property type="entry name" value="AAA+_ATPase"/>
</dbReference>
<feature type="domain" description="Sigma-54 factor interaction" evidence="7">
    <location>
        <begin position="149"/>
        <end position="377"/>
    </location>
</feature>
<dbReference type="Gene3D" id="1.10.10.60">
    <property type="entry name" value="Homeodomain-like"/>
    <property type="match status" value="1"/>
</dbReference>
<evidence type="ECO:0000259" key="7">
    <source>
        <dbReference type="PROSITE" id="PS50045"/>
    </source>
</evidence>
<dbReference type="PANTHER" id="PTHR32071">
    <property type="entry name" value="TRANSCRIPTIONAL REGULATORY PROTEIN"/>
    <property type="match status" value="1"/>
</dbReference>
<dbReference type="SUPFAM" id="SSF52172">
    <property type="entry name" value="CheY-like"/>
    <property type="match status" value="1"/>
</dbReference>
<dbReference type="EMBL" id="PGXC01000034">
    <property type="protein sequence ID" value="PKK88799.1"/>
    <property type="molecule type" value="Genomic_DNA"/>
</dbReference>
<evidence type="ECO:0000256" key="2">
    <source>
        <dbReference type="ARBA" id="ARBA00022840"/>
    </source>
</evidence>
<protein>
    <recommendedName>
        <fullName evidence="11">Sigma-54-dependent Fis family transcriptional regulator</fullName>
    </recommendedName>
</protein>
<evidence type="ECO:0000313" key="9">
    <source>
        <dbReference type="EMBL" id="PKK88799.1"/>
    </source>
</evidence>
<dbReference type="InterPro" id="IPR001789">
    <property type="entry name" value="Sig_transdc_resp-reg_receiver"/>
</dbReference>
<dbReference type="GO" id="GO:0006355">
    <property type="term" value="P:regulation of DNA-templated transcription"/>
    <property type="evidence" value="ECO:0007669"/>
    <property type="project" value="InterPro"/>
</dbReference>
<dbReference type="InterPro" id="IPR025662">
    <property type="entry name" value="Sigma_54_int_dom_ATP-bd_1"/>
</dbReference>
<dbReference type="Proteomes" id="UP000233256">
    <property type="component" value="Unassembled WGS sequence"/>
</dbReference>
<gene>
    <name evidence="9" type="ORF">CVV64_17090</name>
</gene>
<dbReference type="FunFam" id="3.40.50.300:FF:000006">
    <property type="entry name" value="DNA-binding transcriptional regulator NtrC"/>
    <property type="match status" value="1"/>
</dbReference>
<dbReference type="InterPro" id="IPR009057">
    <property type="entry name" value="Homeodomain-like_sf"/>
</dbReference>
<dbReference type="Gene3D" id="3.40.50.300">
    <property type="entry name" value="P-loop containing nucleotide triphosphate hydrolases"/>
    <property type="match status" value="1"/>
</dbReference>
<dbReference type="InterPro" id="IPR025943">
    <property type="entry name" value="Sigma_54_int_dom_ATP-bd_2"/>
</dbReference>
<dbReference type="PROSITE" id="PS00688">
    <property type="entry name" value="SIGMA54_INTERACT_3"/>
    <property type="match status" value="1"/>
</dbReference>
<evidence type="ECO:0000256" key="1">
    <source>
        <dbReference type="ARBA" id="ARBA00022741"/>
    </source>
</evidence>
<dbReference type="PROSITE" id="PS50045">
    <property type="entry name" value="SIGMA54_INTERACT_4"/>
    <property type="match status" value="1"/>
</dbReference>
<dbReference type="SMART" id="SM00448">
    <property type="entry name" value="REC"/>
    <property type="match status" value="1"/>
</dbReference>
<evidence type="ECO:0000256" key="5">
    <source>
        <dbReference type="ARBA" id="ARBA00023163"/>
    </source>
</evidence>
<keyword evidence="5" id="KW-0804">Transcription</keyword>
<keyword evidence="4" id="KW-0238">DNA-binding</keyword>
<evidence type="ECO:0000256" key="3">
    <source>
        <dbReference type="ARBA" id="ARBA00023015"/>
    </source>
</evidence>
<reference evidence="9 10" key="1">
    <citation type="journal article" date="2017" name="ISME J.">
        <title>Potential for microbial H2 and metal transformations associated with novel bacteria and archaea in deep terrestrial subsurface sediments.</title>
        <authorList>
            <person name="Hernsdorf A.W."/>
            <person name="Amano Y."/>
            <person name="Miyakawa K."/>
            <person name="Ise K."/>
            <person name="Suzuki Y."/>
            <person name="Anantharaman K."/>
            <person name="Probst A."/>
            <person name="Burstein D."/>
            <person name="Thomas B.C."/>
            <person name="Banfield J.F."/>
        </authorList>
    </citation>
    <scope>NUCLEOTIDE SEQUENCE [LARGE SCALE GENOMIC DNA]</scope>
    <source>
        <strain evidence="9">HGW-Wallbacteria-1</strain>
    </source>
</reference>
<dbReference type="Pfam" id="PF00072">
    <property type="entry name" value="Response_reg"/>
    <property type="match status" value="1"/>
</dbReference>
<evidence type="ECO:0000256" key="6">
    <source>
        <dbReference type="PROSITE-ProRule" id="PRU00169"/>
    </source>
</evidence>
<dbReference type="SUPFAM" id="SSF52540">
    <property type="entry name" value="P-loop containing nucleoside triphosphate hydrolases"/>
    <property type="match status" value="1"/>
</dbReference>
<keyword evidence="1" id="KW-0547">Nucleotide-binding</keyword>
<dbReference type="CDD" id="cd00156">
    <property type="entry name" value="REC"/>
    <property type="match status" value="1"/>
</dbReference>
<sequence length="465" mass="52185">MDKLLKILVAEDNISFGNFLCNFLDRKGHIAVLCNSGTEALRISEHEEFDLVISDIQLPGMDGIALLKALKNSNPDLCVIIVTAYASVEYAIEALRLGADDFLKKPIQIADIQAVLERTSKLHNIHKERKRLKGAIRSIQSNDPFRSDLIGNSKASDNIRRMLKLAAESPCPSLLITGETGVGKDVVAREYHRLSRNNTDPFIAVSCPALPESLVESELFGHLKGSFTGAVENRPGAFELAHNGTLFLDEIGDLSLTAQAKILRALETRTVKRIGGSYERSVETRIVAATHQNLKECCESGTFRKDLYYRLDVFNIPVPPLRERKEDIIPLARYFCSKNPCVTNTNPLTSEAEKMLLEYDYPGNIRELRNIIERALIFSSGRQISSELLSCINLKKSIEENSQKNRGAVLSRELELSDDMNTDERNTTLSALNEFRWNRRAASRKLGITYDALLWRIKKYNINCG</sequence>
<dbReference type="Gene3D" id="1.10.8.60">
    <property type="match status" value="1"/>
</dbReference>
<name>A0A2N1PKF7_9BACT</name>
<dbReference type="PROSITE" id="PS00675">
    <property type="entry name" value="SIGMA54_INTERACT_1"/>
    <property type="match status" value="1"/>
</dbReference>
<feature type="modified residue" description="4-aspartylphosphate" evidence="6">
    <location>
        <position position="55"/>
    </location>
</feature>
<dbReference type="InterPro" id="IPR011006">
    <property type="entry name" value="CheY-like_superfamily"/>
</dbReference>
<dbReference type="GO" id="GO:0003677">
    <property type="term" value="F:DNA binding"/>
    <property type="evidence" value="ECO:0007669"/>
    <property type="project" value="UniProtKB-KW"/>
</dbReference>
<dbReference type="InterPro" id="IPR002078">
    <property type="entry name" value="Sigma_54_int"/>
</dbReference>
<evidence type="ECO:0000259" key="8">
    <source>
        <dbReference type="PROSITE" id="PS50110"/>
    </source>
</evidence>
<dbReference type="AlphaFoldDB" id="A0A2N1PKF7"/>